<keyword evidence="2" id="KW-0812">Transmembrane</keyword>
<protein>
    <submittedName>
        <fullName evidence="3">Uncharacterized protein</fullName>
    </submittedName>
</protein>
<proteinExistence type="predicted"/>
<dbReference type="GeneID" id="19464977"/>
<feature type="transmembrane region" description="Helical" evidence="2">
    <location>
        <begin position="20"/>
        <end position="45"/>
    </location>
</feature>
<dbReference type="InterPro" id="IPR053018">
    <property type="entry name" value="Elsinochrome_Biosynth-Asso"/>
</dbReference>
<keyword evidence="2" id="KW-1133">Transmembrane helix</keyword>
<accession>S3DLI6</accession>
<dbReference type="OrthoDB" id="5414615at2759"/>
<feature type="transmembrane region" description="Helical" evidence="2">
    <location>
        <begin position="251"/>
        <end position="273"/>
    </location>
</feature>
<dbReference type="PANTHER" id="PTHR37577:SF1">
    <property type="entry name" value="INTEGRAL MEMBRANE PROTEIN"/>
    <property type="match status" value="1"/>
</dbReference>
<dbReference type="HOGENOM" id="CLU_076686_0_0_1"/>
<name>S3DLI6_GLAL2</name>
<keyword evidence="2" id="KW-0472">Membrane</keyword>
<feature type="transmembrane region" description="Helical" evidence="2">
    <location>
        <begin position="88"/>
        <end position="113"/>
    </location>
</feature>
<gene>
    <name evidence="3" type="ORF">GLAREA_05923</name>
</gene>
<evidence type="ECO:0000256" key="1">
    <source>
        <dbReference type="SAM" id="MobiDB-lite"/>
    </source>
</evidence>
<dbReference type="OMA" id="TWYLHNR"/>
<evidence type="ECO:0000256" key="2">
    <source>
        <dbReference type="SAM" id="Phobius"/>
    </source>
</evidence>
<dbReference type="eggNOG" id="ENOG502SHZ3">
    <property type="taxonomic scope" value="Eukaryota"/>
</dbReference>
<keyword evidence="4" id="KW-1185">Reference proteome</keyword>
<evidence type="ECO:0000313" key="3">
    <source>
        <dbReference type="EMBL" id="EPE32911.1"/>
    </source>
</evidence>
<dbReference type="Proteomes" id="UP000016922">
    <property type="component" value="Unassembled WGS sequence"/>
</dbReference>
<reference evidence="3 4" key="1">
    <citation type="journal article" date="2013" name="BMC Genomics">
        <title>Genomics-driven discovery of the pneumocandin biosynthetic gene cluster in the fungus Glarea lozoyensis.</title>
        <authorList>
            <person name="Chen L."/>
            <person name="Yue Q."/>
            <person name="Zhang X."/>
            <person name="Xiang M."/>
            <person name="Wang C."/>
            <person name="Li S."/>
            <person name="Che Y."/>
            <person name="Ortiz-Lopez F.J."/>
            <person name="Bills G.F."/>
            <person name="Liu X."/>
            <person name="An Z."/>
        </authorList>
    </citation>
    <scope>NUCLEOTIDE SEQUENCE [LARGE SCALE GENOMIC DNA]</scope>
    <source>
        <strain evidence="4">ATCC 20868 / MF5171</strain>
    </source>
</reference>
<feature type="transmembrane region" description="Helical" evidence="2">
    <location>
        <begin position="125"/>
        <end position="147"/>
    </location>
</feature>
<feature type="transmembrane region" description="Helical" evidence="2">
    <location>
        <begin position="176"/>
        <end position="200"/>
    </location>
</feature>
<dbReference type="AlphaFoldDB" id="S3DLI6"/>
<dbReference type="PANTHER" id="PTHR37577">
    <property type="entry name" value="INTEGRAL MEMBRANE PROTEIN"/>
    <property type="match status" value="1"/>
</dbReference>
<organism evidence="3 4">
    <name type="scientific">Glarea lozoyensis (strain ATCC 20868 / MF5171)</name>
    <dbReference type="NCBI Taxonomy" id="1116229"/>
    <lineage>
        <taxon>Eukaryota</taxon>
        <taxon>Fungi</taxon>
        <taxon>Dikarya</taxon>
        <taxon>Ascomycota</taxon>
        <taxon>Pezizomycotina</taxon>
        <taxon>Leotiomycetes</taxon>
        <taxon>Helotiales</taxon>
        <taxon>Helotiaceae</taxon>
        <taxon>Glarea</taxon>
    </lineage>
</organism>
<evidence type="ECO:0000313" key="4">
    <source>
        <dbReference type="Proteomes" id="UP000016922"/>
    </source>
</evidence>
<feature type="transmembrane region" description="Helical" evidence="2">
    <location>
        <begin position="212"/>
        <end position="231"/>
    </location>
</feature>
<dbReference type="KEGG" id="glz:GLAREA_05923"/>
<feature type="region of interest" description="Disordered" evidence="1">
    <location>
        <begin position="293"/>
        <end position="320"/>
    </location>
</feature>
<dbReference type="EMBL" id="KE145358">
    <property type="protein sequence ID" value="EPE32911.1"/>
    <property type="molecule type" value="Genomic_DNA"/>
</dbReference>
<sequence length="320" mass="35092">MFDNINCTVIPSDAATDAGVAGAGVLLSFIITAGISLILSAVLILREITRSSHESKVVRKLLLSFSDQQVITGIGIQCVGLAKMEFMVPYHFFIIWMLSLLSTATHIGTLLALVQDFKRDWVLRWIRQFFMFVNLVLSCVSGIFLLMSTMRNLSQTLPIACVWQVQSNGAASNSTISVVGTIAVISGNCIMFVLGFWYLHVKERPWLKTIQVLGLVMSAAIAAGAAVRVILLSQAFGKPSVDLRDGGERDWSFGQLLPMLLLLLPLVSAVEIMRGEMRVPSIKDDEISLVESHQPKPYGQSSFQPNPFWGSSAAASRWSK</sequence>
<dbReference type="RefSeq" id="XP_008079528.1">
    <property type="nucleotide sequence ID" value="XM_008081337.1"/>
</dbReference>